<name>A0A501WII1_9GAMM</name>
<keyword evidence="5 8" id="KW-0812">Transmembrane</keyword>
<evidence type="ECO:0000256" key="1">
    <source>
        <dbReference type="ARBA" id="ARBA00004651"/>
    </source>
</evidence>
<dbReference type="AlphaFoldDB" id="A0A501WII1"/>
<dbReference type="GO" id="GO:0015129">
    <property type="term" value="F:lactate transmembrane transporter activity"/>
    <property type="evidence" value="ECO:0007669"/>
    <property type="project" value="UniProtKB-UniRule"/>
</dbReference>
<proteinExistence type="inferred from homology"/>
<feature type="transmembrane region" description="Helical" evidence="8">
    <location>
        <begin position="184"/>
        <end position="203"/>
    </location>
</feature>
<accession>A0A501WII1</accession>
<feature type="transmembrane region" description="Helical" evidence="8">
    <location>
        <begin position="49"/>
        <end position="75"/>
    </location>
</feature>
<keyword evidence="6 8" id="KW-1133">Transmembrane helix</keyword>
<feature type="transmembrane region" description="Helical" evidence="8">
    <location>
        <begin position="212"/>
        <end position="230"/>
    </location>
</feature>
<dbReference type="GO" id="GO:0015295">
    <property type="term" value="F:solute:proton symporter activity"/>
    <property type="evidence" value="ECO:0007669"/>
    <property type="project" value="TreeGrafter"/>
</dbReference>
<evidence type="ECO:0000256" key="8">
    <source>
        <dbReference type="RuleBase" id="RU365092"/>
    </source>
</evidence>
<feature type="transmembrane region" description="Helical" evidence="8">
    <location>
        <begin position="502"/>
        <end position="519"/>
    </location>
</feature>
<evidence type="ECO:0000256" key="4">
    <source>
        <dbReference type="ARBA" id="ARBA00022475"/>
    </source>
</evidence>
<evidence type="ECO:0000256" key="5">
    <source>
        <dbReference type="ARBA" id="ARBA00022692"/>
    </source>
</evidence>
<keyword evidence="7 8" id="KW-0472">Membrane</keyword>
<feature type="transmembrane region" description="Helical" evidence="8">
    <location>
        <begin position="126"/>
        <end position="146"/>
    </location>
</feature>
<keyword evidence="3 8" id="KW-0813">Transport</keyword>
<dbReference type="RefSeq" id="WP_140589717.1">
    <property type="nucleotide sequence ID" value="NZ_VFRR01000026.1"/>
</dbReference>
<comment type="subcellular location">
    <subcellularLocation>
        <location evidence="8">Cell inner membrane</location>
        <topology evidence="8">Multi-pass membrane protein</topology>
    </subcellularLocation>
    <subcellularLocation>
        <location evidence="1">Cell membrane</location>
        <topology evidence="1">Multi-pass membrane protein</topology>
    </subcellularLocation>
</comment>
<dbReference type="InterPro" id="IPR003804">
    <property type="entry name" value="Lactate_perm"/>
</dbReference>
<organism evidence="9 10">
    <name type="scientific">Maribrevibacterium harenarium</name>
    <dbReference type="NCBI Taxonomy" id="2589817"/>
    <lineage>
        <taxon>Bacteria</taxon>
        <taxon>Pseudomonadati</taxon>
        <taxon>Pseudomonadota</taxon>
        <taxon>Gammaproteobacteria</taxon>
        <taxon>Oceanospirillales</taxon>
        <taxon>Oceanospirillaceae</taxon>
        <taxon>Maribrevibacterium</taxon>
    </lineage>
</organism>
<keyword evidence="8" id="KW-0997">Cell inner membrane</keyword>
<feature type="transmembrane region" description="Helical" evidence="8">
    <location>
        <begin position="446"/>
        <end position="465"/>
    </location>
</feature>
<dbReference type="PANTHER" id="PTHR30003">
    <property type="entry name" value="L-LACTATE PERMEASE"/>
    <property type="match status" value="1"/>
</dbReference>
<sequence>MDMVVASLPIVLLIWLMTKSHPVASHIALPVTGLVALVIQWGYFQADGWLLSANTLAGILAVATPISIVAGAIFLNRALVISGKEAVLGQWLKSISPNPVAQVMIIGWAFAFMLEGASGFGTPAAIAAPILVGLGFAPIPVALLALVMNSVPVSFGAVGTPTWFGFAALELSADQLLEIGQQTALIHLVAALVVPILALRFVLAGEQIRRNLVFIFLSILSCTVPYWLLAQVNYEFPALLGGALGLLLSIVIAKRGIGLQTSEAQEISRLVAKTEVWRALSPFLLVIVILLITRIEQLGIKPLLNDTGTWLQWGEVSFSQGGVIAWQNLLGTEISWSYKMLYVPALIPFVVTVLLLMPVLELNAKGLRRAGLDTWRRVRLPIVSLAGALVMVNAMMQGGDQAPVFIIAAQLSDWLGGSWLYMASFLGALGSFFSGSATVSNLTFGGIQASIAAETGLPLTLVLALQSVGAAMGNMVCINNIIAVSTILGIQNQEGAMMKRTVIPMLVYGMIAALVAWLLL</sequence>
<feature type="transmembrane region" description="Helical" evidence="8">
    <location>
        <begin position="236"/>
        <end position="255"/>
    </location>
</feature>
<evidence type="ECO:0000256" key="7">
    <source>
        <dbReference type="ARBA" id="ARBA00023136"/>
    </source>
</evidence>
<comment type="similarity">
    <text evidence="2 8">Belongs to the lactate permease family.</text>
</comment>
<evidence type="ECO:0000256" key="6">
    <source>
        <dbReference type="ARBA" id="ARBA00022989"/>
    </source>
</evidence>
<feature type="transmembrane region" description="Helical" evidence="8">
    <location>
        <begin position="341"/>
        <end position="360"/>
    </location>
</feature>
<feature type="transmembrane region" description="Helical" evidence="8">
    <location>
        <begin position="95"/>
        <end position="114"/>
    </location>
</feature>
<dbReference type="EMBL" id="VFRR01000026">
    <property type="protein sequence ID" value="TPE49188.1"/>
    <property type="molecule type" value="Genomic_DNA"/>
</dbReference>
<dbReference type="NCBIfam" id="TIGR00795">
    <property type="entry name" value="lctP"/>
    <property type="match status" value="1"/>
</dbReference>
<comment type="caution">
    <text evidence="9">The sequence shown here is derived from an EMBL/GenBank/DDBJ whole genome shotgun (WGS) entry which is preliminary data.</text>
</comment>
<evidence type="ECO:0000256" key="3">
    <source>
        <dbReference type="ARBA" id="ARBA00022448"/>
    </source>
</evidence>
<feature type="transmembrane region" description="Helical" evidence="8">
    <location>
        <begin position="276"/>
        <end position="295"/>
    </location>
</feature>
<feature type="transmembrane region" description="Helical" evidence="8">
    <location>
        <begin position="419"/>
        <end position="439"/>
    </location>
</feature>
<evidence type="ECO:0000313" key="9">
    <source>
        <dbReference type="EMBL" id="TPE49188.1"/>
    </source>
</evidence>
<dbReference type="Pfam" id="PF02652">
    <property type="entry name" value="Lactate_perm"/>
    <property type="match status" value="1"/>
</dbReference>
<dbReference type="GO" id="GO:0005886">
    <property type="term" value="C:plasma membrane"/>
    <property type="evidence" value="ECO:0007669"/>
    <property type="project" value="UniProtKB-SubCell"/>
</dbReference>
<feature type="transmembrane region" description="Helical" evidence="8">
    <location>
        <begin position="153"/>
        <end position="172"/>
    </location>
</feature>
<dbReference type="Proteomes" id="UP000315901">
    <property type="component" value="Unassembled WGS sequence"/>
</dbReference>
<feature type="transmembrane region" description="Helical" evidence="8">
    <location>
        <begin position="380"/>
        <end position="399"/>
    </location>
</feature>
<evidence type="ECO:0000256" key="2">
    <source>
        <dbReference type="ARBA" id="ARBA00010100"/>
    </source>
</evidence>
<dbReference type="OrthoDB" id="9761056at2"/>
<gene>
    <name evidence="9" type="ORF">FJM67_12345</name>
</gene>
<comment type="function">
    <text evidence="8">Uptake of L-lactate across the membrane. Can also transport D-lactate and glycolate.</text>
</comment>
<keyword evidence="10" id="KW-1185">Reference proteome</keyword>
<protein>
    <recommendedName>
        <fullName evidence="8">L-lactate permease</fullName>
    </recommendedName>
</protein>
<keyword evidence="4" id="KW-1003">Cell membrane</keyword>
<reference evidence="9 10" key="1">
    <citation type="submission" date="2019-06" db="EMBL/GenBank/DDBJ databases">
        <title>A novel bacterium of genus Marinomonas, isolated from coastal sand.</title>
        <authorList>
            <person name="Huang H."/>
            <person name="Mo K."/>
            <person name="Hu Y."/>
        </authorList>
    </citation>
    <scope>NUCLEOTIDE SEQUENCE [LARGE SCALE GENOMIC DNA]</scope>
    <source>
        <strain evidence="9 10">HB171799</strain>
    </source>
</reference>
<evidence type="ECO:0000313" key="10">
    <source>
        <dbReference type="Proteomes" id="UP000315901"/>
    </source>
</evidence>
<feature type="transmembrane region" description="Helical" evidence="8">
    <location>
        <begin position="471"/>
        <end position="490"/>
    </location>
</feature>
<dbReference type="PANTHER" id="PTHR30003:SF0">
    <property type="entry name" value="GLYCOLATE PERMEASE GLCA-RELATED"/>
    <property type="match status" value="1"/>
</dbReference>